<dbReference type="RefSeq" id="WP_207179316.1">
    <property type="nucleotide sequence ID" value="NZ_AP024145.1"/>
</dbReference>
<dbReference type="EMBL" id="AP024145">
    <property type="protein sequence ID" value="BCM86304.1"/>
    <property type="molecule type" value="Genomic_DNA"/>
</dbReference>
<proteinExistence type="predicted"/>
<dbReference type="KEGG" id="mind:mvi_47650"/>
<dbReference type="InterPro" id="IPR035901">
    <property type="entry name" value="GIY-YIG_endonuc_sf"/>
</dbReference>
<dbReference type="AlphaFoldDB" id="A0A8H8WY52"/>
<protein>
    <recommendedName>
        <fullName evidence="3">GIY-YIG domain-containing protein</fullName>
    </recommendedName>
</protein>
<dbReference type="CDD" id="cd10446">
    <property type="entry name" value="GIY-YIG_unchar_1"/>
    <property type="match status" value="1"/>
</dbReference>
<dbReference type="Proteomes" id="UP000663508">
    <property type="component" value="Chromosome"/>
</dbReference>
<name>A0A8H8WY52_9HYPH</name>
<dbReference type="Gene3D" id="3.40.1440.10">
    <property type="entry name" value="GIY-YIG endonuclease"/>
    <property type="match status" value="1"/>
</dbReference>
<evidence type="ECO:0008006" key="3">
    <source>
        <dbReference type="Google" id="ProtNLM"/>
    </source>
</evidence>
<gene>
    <name evidence="1" type="ORF">mvi_47650</name>
</gene>
<sequence length="268" mass="31481">MIRLQEVLPIGEPNAFKLHFGRYNGQHEPLDEWARDHEKWVGWQEYRPGRDDFNRPYIFSLMNFHPEPGVWLFGGVFDVVERLPDQYIVGLSPLGQNMIGRLKIHYPYYDRATRVRFENHYGEMQVSEILREPYGGRSFPGFDAIDLSFNELETLVLKNRLDWRQALISAKGVYLITDTLTHKRYVGSAYGEQGIWSRWMEYAQSGHGGNAELRLIVPEANLDYCRANFRFALLEYHLPRALDDYIINRENYWKSVLVTRGAFGLNRN</sequence>
<evidence type="ECO:0000313" key="1">
    <source>
        <dbReference type="EMBL" id="BCM86304.1"/>
    </source>
</evidence>
<dbReference type="SUPFAM" id="SSF82771">
    <property type="entry name" value="GIY-YIG endonuclease"/>
    <property type="match status" value="1"/>
</dbReference>
<reference evidence="1" key="1">
    <citation type="submission" date="2020-11" db="EMBL/GenBank/DDBJ databases">
        <title>Complete genome sequence of a novel pathogenic Methylobacterium strain isolated from rice in Vietnam.</title>
        <authorList>
            <person name="Lai K."/>
            <person name="Okazaki S."/>
            <person name="Higashi K."/>
            <person name="Mori H."/>
            <person name="Toyoda A."/>
            <person name="Kurokawa K."/>
        </authorList>
    </citation>
    <scope>NUCLEOTIDE SEQUENCE</scope>
    <source>
        <strain evidence="1">VL1</strain>
    </source>
</reference>
<evidence type="ECO:0000313" key="2">
    <source>
        <dbReference type="Proteomes" id="UP000663508"/>
    </source>
</evidence>
<accession>A0A8H8WY52</accession>
<organism evidence="1 2">
    <name type="scientific">Methylobacterium indicum</name>
    <dbReference type="NCBI Taxonomy" id="1775910"/>
    <lineage>
        <taxon>Bacteria</taxon>
        <taxon>Pseudomonadati</taxon>
        <taxon>Pseudomonadota</taxon>
        <taxon>Alphaproteobacteria</taxon>
        <taxon>Hyphomicrobiales</taxon>
        <taxon>Methylobacteriaceae</taxon>
        <taxon>Methylobacterium</taxon>
    </lineage>
</organism>